<protein>
    <submittedName>
        <fullName evidence="2">Uncharacterized protein</fullName>
    </submittedName>
</protein>
<gene>
    <name evidence="2" type="ORF">Ga0074812_14911</name>
</gene>
<keyword evidence="1" id="KW-1133">Transmembrane helix</keyword>
<reference evidence="3" key="1">
    <citation type="submission" date="2015-11" db="EMBL/GenBank/DDBJ databases">
        <authorList>
            <person name="Varghese N."/>
        </authorList>
    </citation>
    <scope>NUCLEOTIDE SEQUENCE [LARGE SCALE GENOMIC DNA]</scope>
    <source>
        <strain evidence="3">DSM 45899</strain>
    </source>
</reference>
<accession>A0A0S4QZH2</accession>
<evidence type="ECO:0000313" key="2">
    <source>
        <dbReference type="EMBL" id="CUU60867.1"/>
    </source>
</evidence>
<sequence>MIIGVEDGWGADVAALTRWLENSAGTAPAERTRVCVAVAAGLFAAGLTRPPFPVDAGEPWLSCARAFWALRIQAEPGVATAVACARWLRDDSGLPAERRSVIAWEWSFGFGVEARASVESDHDLTAAAGALTGRDTSEVYAFAAVFHAAKLYGNLRFDELGCFLEGSALVLGAGEGFQGGALVTALRGFAARGDRRHTTVYADGLLDRAWAADPGSRLVVEVCLHALALAAPGHGVGERLCARAWEAVTTWPDDHVLWGRLAAGQRLCGRAAEARVSIDTALRYLLDAGEWDSPARTVYLRERDLIGSMPHPDAGDVDVPEPRPVHTDLPGVAVPRLAFLAMFLVGGLVVLVAAGTTAADASWRTRLGQEALLGVSLLALAAGVCAALRLLLRRWERTG</sequence>
<evidence type="ECO:0000313" key="3">
    <source>
        <dbReference type="Proteomes" id="UP000198802"/>
    </source>
</evidence>
<keyword evidence="1" id="KW-0472">Membrane</keyword>
<feature type="transmembrane region" description="Helical" evidence="1">
    <location>
        <begin position="371"/>
        <end position="392"/>
    </location>
</feature>
<dbReference type="EMBL" id="FAOZ01000049">
    <property type="protein sequence ID" value="CUU60867.1"/>
    <property type="molecule type" value="Genomic_DNA"/>
</dbReference>
<organism evidence="2 3">
    <name type="scientific">Parafrankia irregularis</name>
    <dbReference type="NCBI Taxonomy" id="795642"/>
    <lineage>
        <taxon>Bacteria</taxon>
        <taxon>Bacillati</taxon>
        <taxon>Actinomycetota</taxon>
        <taxon>Actinomycetes</taxon>
        <taxon>Frankiales</taxon>
        <taxon>Frankiaceae</taxon>
        <taxon>Parafrankia</taxon>
    </lineage>
</organism>
<proteinExistence type="predicted"/>
<evidence type="ECO:0000256" key="1">
    <source>
        <dbReference type="SAM" id="Phobius"/>
    </source>
</evidence>
<dbReference type="AlphaFoldDB" id="A0A0S4QZH2"/>
<dbReference type="Proteomes" id="UP000198802">
    <property type="component" value="Unassembled WGS sequence"/>
</dbReference>
<keyword evidence="3" id="KW-1185">Reference proteome</keyword>
<keyword evidence="1" id="KW-0812">Transmembrane</keyword>
<dbReference type="RefSeq" id="WP_091286487.1">
    <property type="nucleotide sequence ID" value="NZ_FAOZ01000049.1"/>
</dbReference>
<feature type="transmembrane region" description="Helical" evidence="1">
    <location>
        <begin position="337"/>
        <end position="359"/>
    </location>
</feature>
<name>A0A0S4QZH2_9ACTN</name>